<dbReference type="Proteomes" id="UP001500635">
    <property type="component" value="Unassembled WGS sequence"/>
</dbReference>
<gene>
    <name evidence="1" type="ORF">GCM10023147_12000</name>
</gene>
<evidence type="ECO:0000313" key="1">
    <source>
        <dbReference type="EMBL" id="GAA4387500.1"/>
    </source>
</evidence>
<comment type="caution">
    <text evidence="1">The sequence shown here is derived from an EMBL/GenBank/DDBJ whole genome shotgun (WGS) entry which is preliminary data.</text>
</comment>
<organism evidence="1 2">
    <name type="scientific">Tsukamurella soli</name>
    <dbReference type="NCBI Taxonomy" id="644556"/>
    <lineage>
        <taxon>Bacteria</taxon>
        <taxon>Bacillati</taxon>
        <taxon>Actinomycetota</taxon>
        <taxon>Actinomycetes</taxon>
        <taxon>Mycobacteriales</taxon>
        <taxon>Tsukamurellaceae</taxon>
        <taxon>Tsukamurella</taxon>
    </lineage>
</organism>
<dbReference type="EMBL" id="BAABFR010000013">
    <property type="protein sequence ID" value="GAA4387500.1"/>
    <property type="molecule type" value="Genomic_DNA"/>
</dbReference>
<accession>A0ABP8JA28</accession>
<dbReference type="RefSeq" id="WP_344992333.1">
    <property type="nucleotide sequence ID" value="NZ_BAABFR010000013.1"/>
</dbReference>
<reference evidence="2" key="1">
    <citation type="journal article" date="2019" name="Int. J. Syst. Evol. Microbiol.">
        <title>The Global Catalogue of Microorganisms (GCM) 10K type strain sequencing project: providing services to taxonomists for standard genome sequencing and annotation.</title>
        <authorList>
            <consortium name="The Broad Institute Genomics Platform"/>
            <consortium name="The Broad Institute Genome Sequencing Center for Infectious Disease"/>
            <person name="Wu L."/>
            <person name="Ma J."/>
        </authorList>
    </citation>
    <scope>NUCLEOTIDE SEQUENCE [LARGE SCALE GENOMIC DNA]</scope>
    <source>
        <strain evidence="2">JCM 17688</strain>
    </source>
</reference>
<proteinExistence type="predicted"/>
<keyword evidence="2" id="KW-1185">Reference proteome</keyword>
<name>A0ABP8JA28_9ACTN</name>
<sequence>MSALTDGTLGLTFIKMTAEEATESRLHVSQLLGRRLPVSIYERGLYEAEGKVPPEE</sequence>
<protein>
    <submittedName>
        <fullName evidence="1">Uncharacterized protein</fullName>
    </submittedName>
</protein>
<evidence type="ECO:0000313" key="2">
    <source>
        <dbReference type="Proteomes" id="UP001500635"/>
    </source>
</evidence>